<feature type="region of interest" description="Disordered" evidence="1">
    <location>
        <begin position="162"/>
        <end position="202"/>
    </location>
</feature>
<accession>A0A7S3D627</accession>
<proteinExistence type="predicted"/>
<feature type="compositionally biased region" description="Basic and acidic residues" evidence="1">
    <location>
        <begin position="162"/>
        <end position="173"/>
    </location>
</feature>
<protein>
    <submittedName>
        <fullName evidence="2">Uncharacterized protein</fullName>
    </submittedName>
</protein>
<sequence length="202" mass="22318">MPDIPEMQAFFARTKKLQKQNSFGKLDNVMGKGSFLRRTNRIQPNSGNVAETCGGGERTSTACLFTQREENQHKEEVKTLQSSQSLTLPLKKRITFSKKAESEALVDRYQGASARMVEKYSDKISAACEEDASMSLSTTLAVRNLPYDEGRVESKGLVFDEVSSRSENAEKTESVPLRRSSQESVQLEGRISDGVGNISNGP</sequence>
<gene>
    <name evidence="2" type="ORF">PBIL07802_LOCUS9609</name>
</gene>
<evidence type="ECO:0000313" key="2">
    <source>
        <dbReference type="EMBL" id="CAE0247418.1"/>
    </source>
</evidence>
<reference evidence="2" key="1">
    <citation type="submission" date="2021-01" db="EMBL/GenBank/DDBJ databases">
        <authorList>
            <person name="Corre E."/>
            <person name="Pelletier E."/>
            <person name="Niang G."/>
            <person name="Scheremetjew M."/>
            <person name="Finn R."/>
            <person name="Kale V."/>
            <person name="Holt S."/>
            <person name="Cochrane G."/>
            <person name="Meng A."/>
            <person name="Brown T."/>
            <person name="Cohen L."/>
        </authorList>
    </citation>
    <scope>NUCLEOTIDE SEQUENCE</scope>
    <source>
        <strain evidence="2">NIES-2562</strain>
    </source>
</reference>
<dbReference type="AlphaFoldDB" id="A0A7S3D627"/>
<organism evidence="2">
    <name type="scientific">Palpitomonas bilix</name>
    <dbReference type="NCBI Taxonomy" id="652834"/>
    <lineage>
        <taxon>Eukaryota</taxon>
        <taxon>Eukaryota incertae sedis</taxon>
    </lineage>
</organism>
<evidence type="ECO:0000256" key="1">
    <source>
        <dbReference type="SAM" id="MobiDB-lite"/>
    </source>
</evidence>
<name>A0A7S3D627_9EUKA</name>
<dbReference type="EMBL" id="HBIB01014876">
    <property type="protein sequence ID" value="CAE0247418.1"/>
    <property type="molecule type" value="Transcribed_RNA"/>
</dbReference>